<protein>
    <submittedName>
        <fullName evidence="1">Uncharacterized protein</fullName>
    </submittedName>
</protein>
<accession>A0A0F9KMX3</accession>
<comment type="caution">
    <text evidence="1">The sequence shown here is derived from an EMBL/GenBank/DDBJ whole genome shotgun (WGS) entry which is preliminary data.</text>
</comment>
<dbReference type="AlphaFoldDB" id="A0A0F9KMX3"/>
<organism evidence="1">
    <name type="scientific">marine sediment metagenome</name>
    <dbReference type="NCBI Taxonomy" id="412755"/>
    <lineage>
        <taxon>unclassified sequences</taxon>
        <taxon>metagenomes</taxon>
        <taxon>ecological metagenomes</taxon>
    </lineage>
</organism>
<name>A0A0F9KMX3_9ZZZZ</name>
<evidence type="ECO:0000313" key="1">
    <source>
        <dbReference type="EMBL" id="KKM83459.1"/>
    </source>
</evidence>
<dbReference type="EMBL" id="LAZR01007710">
    <property type="protein sequence ID" value="KKM83459.1"/>
    <property type="molecule type" value="Genomic_DNA"/>
</dbReference>
<gene>
    <name evidence="1" type="ORF">LCGC14_1309190</name>
</gene>
<reference evidence="1" key="1">
    <citation type="journal article" date="2015" name="Nature">
        <title>Complex archaea that bridge the gap between prokaryotes and eukaryotes.</title>
        <authorList>
            <person name="Spang A."/>
            <person name="Saw J.H."/>
            <person name="Jorgensen S.L."/>
            <person name="Zaremba-Niedzwiedzka K."/>
            <person name="Martijn J."/>
            <person name="Lind A.E."/>
            <person name="van Eijk R."/>
            <person name="Schleper C."/>
            <person name="Guy L."/>
            <person name="Ettema T.J."/>
        </authorList>
    </citation>
    <scope>NUCLEOTIDE SEQUENCE</scope>
</reference>
<sequence length="89" mass="9748">MNPYNDSPEQAAKASVALMERSMELLQDKKAINSIWRNLGFHAATVRLRQTGCDVPIGPTAQAYIALVLAAAEHVHSQRLFDSALDEIA</sequence>
<proteinExistence type="predicted"/>